<keyword evidence="3" id="KW-0813">Transport</keyword>
<dbReference type="Proteomes" id="UP001296943">
    <property type="component" value="Unassembled WGS sequence"/>
</dbReference>
<reference evidence="10 11" key="1">
    <citation type="submission" date="2021-01" db="EMBL/GenBank/DDBJ databases">
        <title>Genomic Encyclopedia of Type Strains, Phase IV (KMG-IV): sequencing the most valuable type-strain genomes for metagenomic binning, comparative biology and taxonomic classification.</title>
        <authorList>
            <person name="Goeker M."/>
        </authorList>
    </citation>
    <scope>NUCLEOTIDE SEQUENCE [LARGE SCALE GENOMIC DNA]</scope>
    <source>
        <strain evidence="10 11">DSM 23711</strain>
    </source>
</reference>
<evidence type="ECO:0000259" key="9">
    <source>
        <dbReference type="PROSITE" id="PS51012"/>
    </source>
</evidence>
<proteinExistence type="inferred from homology"/>
<feature type="domain" description="ABC transmembrane type-2" evidence="9">
    <location>
        <begin position="129"/>
        <end position="361"/>
    </location>
</feature>
<feature type="transmembrane region" description="Helical" evidence="8">
    <location>
        <begin position="170"/>
        <end position="192"/>
    </location>
</feature>
<dbReference type="PANTHER" id="PTHR30294">
    <property type="entry name" value="MEMBRANE COMPONENT OF ABC TRANSPORTER YHHJ-RELATED"/>
    <property type="match status" value="1"/>
</dbReference>
<organism evidence="10 11">
    <name type="scientific">Aquibacillus albus</name>
    <dbReference type="NCBI Taxonomy" id="1168171"/>
    <lineage>
        <taxon>Bacteria</taxon>
        <taxon>Bacillati</taxon>
        <taxon>Bacillota</taxon>
        <taxon>Bacilli</taxon>
        <taxon>Bacillales</taxon>
        <taxon>Bacillaceae</taxon>
        <taxon>Aquibacillus</taxon>
    </lineage>
</organism>
<evidence type="ECO:0000313" key="11">
    <source>
        <dbReference type="Proteomes" id="UP001296943"/>
    </source>
</evidence>
<feature type="transmembrane region" description="Helical" evidence="8">
    <location>
        <begin position="278"/>
        <end position="299"/>
    </location>
</feature>
<dbReference type="EMBL" id="JAFBDR010000002">
    <property type="protein sequence ID" value="MBM7569958.1"/>
    <property type="molecule type" value="Genomic_DNA"/>
</dbReference>
<feature type="transmembrane region" description="Helical" evidence="8">
    <location>
        <begin position="251"/>
        <end position="271"/>
    </location>
</feature>
<feature type="transmembrane region" description="Helical" evidence="8">
    <location>
        <begin position="12"/>
        <end position="33"/>
    </location>
</feature>
<keyword evidence="11" id="KW-1185">Reference proteome</keyword>
<evidence type="ECO:0000256" key="5">
    <source>
        <dbReference type="ARBA" id="ARBA00022692"/>
    </source>
</evidence>
<sequence length="362" mass="40442">MKGIFYAQIKLFIRNPSTFLLMTGISVLFAFFLGNANTTYQPYVPVVSELGATDTEQVLDDLTSYGTQRYEVTDQAALEKSVREGDAEAGLVLYEDHYELVIASKTAAFPVLEQNIHQAFGKYLQEKQLHQAAEVDSEAIIQQIEEPMFTVDTQSFFGEDSFVYDGNLQALFGFTVFFVIYTIAFHVIHILVAKQEKIWDRFILSPAKKWEMYIGILSYAFLLGYIQVVIVFCFFNYVLGVDFHGGFGKTLVLLIPYVLAIVSLSVLIAGASNSTKTFNAIIPIVSVSMAMIGGSYWPIEIVSNKFLLALSKVDPVTYIMDALKIVTIYGQPLSEALYPISIMLLMSVIMTGIGINLMERKS</sequence>
<keyword evidence="5 8" id="KW-0812">Transmembrane</keyword>
<evidence type="ECO:0000256" key="4">
    <source>
        <dbReference type="ARBA" id="ARBA00022475"/>
    </source>
</evidence>
<name>A0ABS2MVY3_9BACI</name>
<evidence type="ECO:0000256" key="7">
    <source>
        <dbReference type="ARBA" id="ARBA00023136"/>
    </source>
</evidence>
<dbReference type="PROSITE" id="PS51012">
    <property type="entry name" value="ABC_TM2"/>
    <property type="match status" value="1"/>
</dbReference>
<dbReference type="InterPro" id="IPR051449">
    <property type="entry name" value="ABC-2_transporter_component"/>
</dbReference>
<evidence type="ECO:0000256" key="3">
    <source>
        <dbReference type="ARBA" id="ARBA00022448"/>
    </source>
</evidence>
<keyword evidence="6 8" id="KW-1133">Transmembrane helix</keyword>
<evidence type="ECO:0000256" key="2">
    <source>
        <dbReference type="ARBA" id="ARBA00007783"/>
    </source>
</evidence>
<keyword evidence="7 8" id="KW-0472">Membrane</keyword>
<evidence type="ECO:0000313" key="10">
    <source>
        <dbReference type="EMBL" id="MBM7569958.1"/>
    </source>
</evidence>
<gene>
    <name evidence="10" type="ORF">JOC48_000436</name>
</gene>
<dbReference type="Pfam" id="PF12698">
    <property type="entry name" value="ABC2_membrane_3"/>
    <property type="match status" value="1"/>
</dbReference>
<comment type="subcellular location">
    <subcellularLocation>
        <location evidence="1">Cell membrane</location>
        <topology evidence="1">Multi-pass membrane protein</topology>
    </subcellularLocation>
</comment>
<dbReference type="InterPro" id="IPR047817">
    <property type="entry name" value="ABC2_TM_bact-type"/>
</dbReference>
<comment type="caution">
    <text evidence="10">The sequence shown here is derived from an EMBL/GenBank/DDBJ whole genome shotgun (WGS) entry which is preliminary data.</text>
</comment>
<evidence type="ECO:0000256" key="1">
    <source>
        <dbReference type="ARBA" id="ARBA00004651"/>
    </source>
</evidence>
<dbReference type="RefSeq" id="WP_204497410.1">
    <property type="nucleotide sequence ID" value="NZ_JAFBDR010000002.1"/>
</dbReference>
<evidence type="ECO:0000256" key="8">
    <source>
        <dbReference type="SAM" id="Phobius"/>
    </source>
</evidence>
<feature type="transmembrane region" description="Helical" evidence="8">
    <location>
        <begin position="336"/>
        <end position="358"/>
    </location>
</feature>
<comment type="similarity">
    <text evidence="2">Belongs to the ABC-2 integral membrane protein family.</text>
</comment>
<keyword evidence="4" id="KW-1003">Cell membrane</keyword>
<feature type="transmembrane region" description="Helical" evidence="8">
    <location>
        <begin position="213"/>
        <end position="239"/>
    </location>
</feature>
<accession>A0ABS2MVY3</accession>
<evidence type="ECO:0000256" key="6">
    <source>
        <dbReference type="ARBA" id="ARBA00022989"/>
    </source>
</evidence>
<dbReference type="PANTHER" id="PTHR30294:SF38">
    <property type="entry name" value="TRANSPORT PERMEASE PROTEIN"/>
    <property type="match status" value="1"/>
</dbReference>
<dbReference type="InterPro" id="IPR013525">
    <property type="entry name" value="ABC2_TM"/>
</dbReference>
<protein>
    <submittedName>
        <fullName evidence="10">ABC-2 type transport system permease protein</fullName>
    </submittedName>
</protein>